<proteinExistence type="inferred from homology"/>
<dbReference type="AlphaFoldDB" id="G2KWR9"/>
<dbReference type="InterPro" id="IPR021027">
    <property type="entry name" value="Transposase_put_HTH"/>
</dbReference>
<evidence type="ECO:0000256" key="6">
    <source>
        <dbReference type="ARBA" id="ARBA00023125"/>
    </source>
</evidence>
<sequence>MKSMTEMKYHYGLKMRCYPGDQQKQLIKINSDASRFIYNEMVAINKELMQLRRVKLPIDIVQDRIKQLTMRQNAKQMSNHYQFLEDKRIDSLAKANAIQNYRKAWNAFRKVHATGIPKFHRKSYRWRYQTNCQYGQKTALLTNGTVCFLDNNHVKVPKLGLLRVAGSQARLLKRICETRIGTVTLTKDSADRFFLSMQLASDESFVKVSKTTHGHVGIDLNTDNFLTDSEGNIVPNPRYYRTIKGKLAKEQRILSRRQQRAKKEHRSLRDSKNYQKQRLLVAKLHAKVMNQRHNFLQQISTALIKNHDLVVAEELRSKNMLKNHALALSISDVGWRTFLDMLAYKATLYGRQFITISPRNTTQTCHDCGFVMGTNGTDKLTLNDRDWTCPNCGIHHIRDWNAAKNILDKGIAKLA</sequence>
<evidence type="ECO:0000256" key="3">
    <source>
        <dbReference type="ARBA" id="ARBA00022578"/>
    </source>
</evidence>
<evidence type="ECO:0000256" key="5">
    <source>
        <dbReference type="ARBA" id="ARBA00022833"/>
    </source>
</evidence>
<evidence type="ECO:0000256" key="7">
    <source>
        <dbReference type="ARBA" id="ARBA00023172"/>
    </source>
</evidence>
<evidence type="ECO:0000256" key="1">
    <source>
        <dbReference type="ARBA" id="ARBA00008761"/>
    </source>
</evidence>
<organism evidence="11 12">
    <name type="scientific">Fructilactobacillus sanfranciscensis (strain TMW 1.1304)</name>
    <name type="common">Lactobacillus sanfranciscensis</name>
    <dbReference type="NCBI Taxonomy" id="714313"/>
    <lineage>
        <taxon>Bacteria</taxon>
        <taxon>Bacillati</taxon>
        <taxon>Bacillota</taxon>
        <taxon>Bacilli</taxon>
        <taxon>Lactobacillales</taxon>
        <taxon>Lactobacillaceae</taxon>
        <taxon>Fructilactobacillus</taxon>
    </lineage>
</organism>
<evidence type="ECO:0000256" key="4">
    <source>
        <dbReference type="ARBA" id="ARBA00022723"/>
    </source>
</evidence>
<feature type="domain" description="Transposase putative helix-turn-helix" evidence="10">
    <location>
        <begin position="12"/>
        <end position="50"/>
    </location>
</feature>
<evidence type="ECO:0000259" key="8">
    <source>
        <dbReference type="Pfam" id="PF01385"/>
    </source>
</evidence>
<feature type="domain" description="Cas12f1-like TNB" evidence="9">
    <location>
        <begin position="335"/>
        <end position="406"/>
    </location>
</feature>
<accession>G2KWR9</accession>
<evidence type="ECO:0000313" key="11">
    <source>
        <dbReference type="EMBL" id="AEN99716.1"/>
    </source>
</evidence>
<keyword evidence="11" id="KW-0614">Plasmid</keyword>
<dbReference type="EMBL" id="CP002462">
    <property type="protein sequence ID" value="AEN99716.1"/>
    <property type="molecule type" value="Genomic_DNA"/>
</dbReference>
<keyword evidence="5" id="KW-0862">Zinc</keyword>
<dbReference type="RefSeq" id="WP_014082561.1">
    <property type="nucleotide sequence ID" value="NC_015979.1"/>
</dbReference>
<dbReference type="GO" id="GO:0046872">
    <property type="term" value="F:metal ion binding"/>
    <property type="evidence" value="ECO:0007669"/>
    <property type="project" value="UniProtKB-KW"/>
</dbReference>
<keyword evidence="3" id="KW-0815">Transposition</keyword>
<dbReference type="KEGG" id="lsn:LSA_2p00120"/>
<feature type="domain" description="Probable transposase IS891/IS1136/IS1341" evidence="8">
    <location>
        <begin position="210"/>
        <end position="323"/>
    </location>
</feature>
<evidence type="ECO:0000313" key="12">
    <source>
        <dbReference type="Proteomes" id="UP000001285"/>
    </source>
</evidence>
<dbReference type="InterPro" id="IPR001959">
    <property type="entry name" value="Transposase"/>
</dbReference>
<reference evidence="11 12" key="1">
    <citation type="journal article" date="2011" name="Microb. Cell Fact.">
        <title>Genomic analysis reveals Lactobacillus sanfranciscensis as stable element in traditional sourdoughs.</title>
        <authorList>
            <person name="Vogel R.F."/>
            <person name="Pavlovic M."/>
            <person name="Ehrmann M.A."/>
            <person name="Wiezer A."/>
            <person name="Liesegang H."/>
            <person name="Offschanka S."/>
            <person name="Voget S."/>
            <person name="Angelov A."/>
            <person name="Bocker G."/>
            <person name="Liebl W."/>
        </authorList>
    </citation>
    <scope>NUCLEOTIDE SEQUENCE [LARGE SCALE GENOMIC DNA]</scope>
    <source>
        <strain evidence="12">TMW 1.1304</strain>
    </source>
</reference>
<dbReference type="GO" id="GO:0006310">
    <property type="term" value="P:DNA recombination"/>
    <property type="evidence" value="ECO:0007669"/>
    <property type="project" value="UniProtKB-KW"/>
</dbReference>
<name>G2KWR9_FRUST</name>
<dbReference type="Proteomes" id="UP000001285">
    <property type="component" value="Plasmid pLS1"/>
</dbReference>
<protein>
    <submittedName>
        <fullName evidence="11">Transposase</fullName>
    </submittedName>
</protein>
<dbReference type="NCBIfam" id="NF040570">
    <property type="entry name" value="guided_TnpB"/>
    <property type="match status" value="1"/>
</dbReference>
<dbReference type="PANTHER" id="PTHR30405:SF25">
    <property type="entry name" value="RNA-GUIDED DNA ENDONUCLEASE INSQ-RELATED"/>
    <property type="match status" value="1"/>
</dbReference>
<gene>
    <name evidence="11" type="ordered locus">LSA_2p00120</name>
</gene>
<dbReference type="Pfam" id="PF07282">
    <property type="entry name" value="Cas12f1-like_TNB"/>
    <property type="match status" value="1"/>
</dbReference>
<dbReference type="eggNOG" id="COG0675">
    <property type="taxonomic scope" value="Bacteria"/>
</dbReference>
<dbReference type="GO" id="GO:0003677">
    <property type="term" value="F:DNA binding"/>
    <property type="evidence" value="ECO:0007669"/>
    <property type="project" value="UniProtKB-KW"/>
</dbReference>
<dbReference type="HOGENOM" id="CLU_032903_0_0_9"/>
<keyword evidence="7" id="KW-0233">DNA recombination</keyword>
<keyword evidence="4" id="KW-0479">Metal-binding</keyword>
<evidence type="ECO:0000259" key="9">
    <source>
        <dbReference type="Pfam" id="PF07282"/>
    </source>
</evidence>
<dbReference type="Pfam" id="PF12323">
    <property type="entry name" value="HTH_OrfB_IS605"/>
    <property type="match status" value="1"/>
</dbReference>
<dbReference type="PANTHER" id="PTHR30405">
    <property type="entry name" value="TRANSPOSASE"/>
    <property type="match status" value="1"/>
</dbReference>
<dbReference type="GO" id="GO:0032196">
    <property type="term" value="P:transposition"/>
    <property type="evidence" value="ECO:0007669"/>
    <property type="project" value="UniProtKB-KW"/>
</dbReference>
<evidence type="ECO:0000259" key="10">
    <source>
        <dbReference type="Pfam" id="PF12323"/>
    </source>
</evidence>
<keyword evidence="6" id="KW-0238">DNA-binding</keyword>
<dbReference type="Pfam" id="PF01385">
    <property type="entry name" value="OrfB_IS605"/>
    <property type="match status" value="1"/>
</dbReference>
<keyword evidence="12" id="KW-1185">Reference proteome</keyword>
<dbReference type="NCBIfam" id="TIGR01766">
    <property type="entry name" value="IS200/IS605 family accessory protein TnpB-like domain"/>
    <property type="match status" value="1"/>
</dbReference>
<dbReference type="InterPro" id="IPR051399">
    <property type="entry name" value="RNA-guided_DNA_endo/Transpos"/>
</dbReference>
<geneLocation type="plasmid" evidence="11 12">
    <name>pLS1</name>
</geneLocation>
<comment type="similarity">
    <text evidence="2">In the N-terminal section; belongs to the transposase 2 family.</text>
</comment>
<dbReference type="OrthoDB" id="56768at2"/>
<evidence type="ECO:0000256" key="2">
    <source>
        <dbReference type="ARBA" id="ARBA00011044"/>
    </source>
</evidence>
<dbReference type="InterPro" id="IPR010095">
    <property type="entry name" value="Cas12f1-like_TNB"/>
</dbReference>
<comment type="similarity">
    <text evidence="1">In the C-terminal section; belongs to the transposase 35 family.</text>
</comment>